<feature type="region of interest" description="Disordered" evidence="1">
    <location>
        <begin position="211"/>
        <end position="243"/>
    </location>
</feature>
<geneLocation type="plasmid" evidence="2">
    <name>p2-AD2</name>
</geneLocation>
<dbReference type="AlphaFoldDB" id="A0A4Y1MRI5"/>
<organism evidence="2">
    <name type="scientific">Roseomonas mucosa</name>
    <dbReference type="NCBI Taxonomy" id="207340"/>
    <lineage>
        <taxon>Bacteria</taxon>
        <taxon>Pseudomonadati</taxon>
        <taxon>Pseudomonadota</taxon>
        <taxon>Alphaproteobacteria</taxon>
        <taxon>Acetobacterales</taxon>
        <taxon>Roseomonadaceae</taxon>
        <taxon>Roseomonas</taxon>
    </lineage>
</organism>
<feature type="compositionally biased region" description="Basic residues" evidence="1">
    <location>
        <begin position="234"/>
        <end position="243"/>
    </location>
</feature>
<protein>
    <submittedName>
        <fullName evidence="2">Uncharacterized protein</fullName>
    </submittedName>
</protein>
<accession>A0A4Y1MRI5</accession>
<dbReference type="RefSeq" id="WP_126281772.1">
    <property type="nucleotide sequence ID" value="NZ_CP025187.1"/>
</dbReference>
<gene>
    <name evidence="2" type="ORF">RADP37_03842a</name>
</gene>
<proteinExistence type="predicted"/>
<keyword evidence="2" id="KW-0614">Plasmid</keyword>
<sequence length="243" mass="26995">MPSVSGMVAAAPTPPEAALAPAHTDWLRHTLAVTGPTAVVERFQAAAAGAGVVPWLLDLDRMEEDWFLALAAPPEGERAISLAGARILARRLRDAAHANHQRALARLDTDRRCPFDLQRLLPVPPAILRLGPEDPASRAWLWAHWGTTRALRHVRALPAELDGRRRRMAELRVEFWSADWSPWQALRRLRRDWPDLTLDLRPHYGDAAAAASDTAIAHPLRTPSRQPGPPATRPTKRPRTRHG</sequence>
<reference evidence="2" key="1">
    <citation type="submission" date="2017-12" db="EMBL/GenBank/DDBJ databases">
        <authorList>
            <person name="Martens C."/>
            <person name="Dahlstrom E."/>
            <person name="Barbian K."/>
            <person name="Sykora L."/>
            <person name="Ricklefs S."/>
            <person name="Bruno D."/>
            <person name="Anzick I."/>
            <person name="Myles I."/>
            <person name="Datta S.K."/>
        </authorList>
    </citation>
    <scope>NUCLEOTIDE SEQUENCE</scope>
    <source>
        <strain evidence="2">AD2</strain>
        <plasmid evidence="2">p2-AD2</plasmid>
    </source>
</reference>
<dbReference type="EMBL" id="CP025187">
    <property type="protein sequence ID" value="AWV20290.1"/>
    <property type="molecule type" value="Genomic_DNA"/>
</dbReference>
<evidence type="ECO:0000256" key="1">
    <source>
        <dbReference type="SAM" id="MobiDB-lite"/>
    </source>
</evidence>
<name>A0A4Y1MRI5_9PROT</name>
<evidence type="ECO:0000313" key="2">
    <source>
        <dbReference type="EMBL" id="AWV20290.1"/>
    </source>
</evidence>